<feature type="transmembrane region" description="Helical" evidence="6">
    <location>
        <begin position="200"/>
        <end position="218"/>
    </location>
</feature>
<dbReference type="InterPro" id="IPR036259">
    <property type="entry name" value="MFS_trans_sf"/>
</dbReference>
<evidence type="ECO:0000259" key="7">
    <source>
        <dbReference type="PROSITE" id="PS50850"/>
    </source>
</evidence>
<dbReference type="CDD" id="cd17502">
    <property type="entry name" value="MFS_Azr1_MDR_like"/>
    <property type="match status" value="1"/>
</dbReference>
<feature type="transmembrane region" description="Helical" evidence="6">
    <location>
        <begin position="141"/>
        <end position="162"/>
    </location>
</feature>
<dbReference type="InterPro" id="IPR020846">
    <property type="entry name" value="MFS_dom"/>
</dbReference>
<dbReference type="EMBL" id="LN890553">
    <property type="protein sequence ID" value="CUS23798.1"/>
    <property type="molecule type" value="Genomic_DNA"/>
</dbReference>
<dbReference type="GO" id="GO:0015174">
    <property type="term" value="F:basic amino acid transmembrane transporter activity"/>
    <property type="evidence" value="ECO:0007669"/>
    <property type="project" value="TreeGrafter"/>
</dbReference>
<feature type="transmembrane region" description="Helical" evidence="6">
    <location>
        <begin position="110"/>
        <end position="135"/>
    </location>
</feature>
<evidence type="ECO:0000256" key="2">
    <source>
        <dbReference type="ARBA" id="ARBA00008335"/>
    </source>
</evidence>
<dbReference type="Proteomes" id="UP000236544">
    <property type="component" value="Unassembled WGS sequence"/>
</dbReference>
<feature type="transmembrane region" description="Helical" evidence="6">
    <location>
        <begin position="243"/>
        <end position="264"/>
    </location>
</feature>
<feature type="domain" description="Major facilitator superfamily (MFS) profile" evidence="7">
    <location>
        <begin position="45"/>
        <end position="548"/>
    </location>
</feature>
<dbReference type="AlphaFoldDB" id="A0A0N7MM11"/>
<dbReference type="SUPFAM" id="SSF103473">
    <property type="entry name" value="MFS general substrate transporter"/>
    <property type="match status" value="1"/>
</dbReference>
<feature type="transmembrane region" description="Helical" evidence="6">
    <location>
        <begin position="174"/>
        <end position="194"/>
    </location>
</feature>
<feature type="transmembrane region" description="Helical" evidence="6">
    <location>
        <begin position="354"/>
        <end position="374"/>
    </location>
</feature>
<dbReference type="PROSITE" id="PS50850">
    <property type="entry name" value="MFS"/>
    <property type="match status" value="1"/>
</dbReference>
<comment type="similarity">
    <text evidence="2">Belongs to the major facilitator superfamily.</text>
</comment>
<dbReference type="Pfam" id="PF07690">
    <property type="entry name" value="MFS_1"/>
    <property type="match status" value="1"/>
</dbReference>
<dbReference type="PANTHER" id="PTHR23501:SF81">
    <property type="entry name" value="VACUOLAR BASIC AMINO ACID TRANSPORTER 2"/>
    <property type="match status" value="1"/>
</dbReference>
<keyword evidence="5 6" id="KW-0472">Membrane</keyword>
<gene>
    <name evidence="8" type="ORF">LAQU0_S12e00254g</name>
</gene>
<evidence type="ECO:0000256" key="5">
    <source>
        <dbReference type="ARBA" id="ARBA00023136"/>
    </source>
</evidence>
<feature type="transmembrane region" description="Helical" evidence="6">
    <location>
        <begin position="449"/>
        <end position="472"/>
    </location>
</feature>
<evidence type="ECO:0000256" key="4">
    <source>
        <dbReference type="ARBA" id="ARBA00022989"/>
    </source>
</evidence>
<name>A0A0N7MM11_9SACH</name>
<evidence type="ECO:0000313" key="9">
    <source>
        <dbReference type="Proteomes" id="UP000236544"/>
    </source>
</evidence>
<feature type="transmembrane region" description="Helical" evidence="6">
    <location>
        <begin position="318"/>
        <end position="342"/>
    </location>
</feature>
<dbReference type="Gene3D" id="1.20.1250.20">
    <property type="entry name" value="MFS general substrate transporter like domains"/>
    <property type="match status" value="2"/>
</dbReference>
<comment type="subcellular location">
    <subcellularLocation>
        <location evidence="1">Membrane</location>
        <topology evidence="1">Multi-pass membrane protein</topology>
    </subcellularLocation>
</comment>
<organism evidence="8 9">
    <name type="scientific">Lachancea quebecensis</name>
    <dbReference type="NCBI Taxonomy" id="1654605"/>
    <lineage>
        <taxon>Eukaryota</taxon>
        <taxon>Fungi</taxon>
        <taxon>Dikarya</taxon>
        <taxon>Ascomycota</taxon>
        <taxon>Saccharomycotina</taxon>
        <taxon>Saccharomycetes</taxon>
        <taxon>Saccharomycetales</taxon>
        <taxon>Saccharomycetaceae</taxon>
        <taxon>Lachancea</taxon>
    </lineage>
</organism>
<keyword evidence="3 6" id="KW-0812">Transmembrane</keyword>
<sequence length="574" mass="62552">MPGLGQNSNERKNFASSYSSISREEQLLPSPAGLSWAERHKVFLIETALFTNVFLSGLDSTISASTYQLIGNEFGDVKLSSWITTAYLITCTSFQPLYGSFSDTLGRRHCLFFANIVFALGCFGCGTTSTIYSLILMRALTGIGGGGLITLSTIINSDIIPAKKRGIYQAFQNVLLGTGSVVGASCGGLIATSIGWRWCFLLQVPVSAAGTLVAYFFVHDRNPATNDGPLVAKTTGWETLKKIDFTGALLLVLGLVCQLFFLTINSSAKGESSQWYNPQSIVLAVSTGFSLILFAYVERTTTANPIIPHDLLSQMHGTTVLVISVLVGFVAYAYIFTLPLYFQVVVGDTAAKAGLRLTIPSFCTPIGGVITGLSMKNPKHLPVLLISGISFMLFGNLCFLFIKPSTSYWLTSLLLVPANIGQGITFPSTLFSFLFAFSPYKQATATSTLYLFRSIGCVWGVAGTSSMIQFTVGKLTRKRLKGMLTEKEIGKLLMQLSHTTSLINNLPPDVRSAVISSYDSAIKRAYFLSVFLCMVAIFLSVFKKVFERQDNHEGQLVQETENLDIRRESFNTLI</sequence>
<keyword evidence="4 6" id="KW-1133">Transmembrane helix</keyword>
<dbReference type="InterPro" id="IPR011701">
    <property type="entry name" value="MFS"/>
</dbReference>
<proteinExistence type="inferred from homology"/>
<accession>A0A0N7MM11</accession>
<evidence type="ECO:0000313" key="8">
    <source>
        <dbReference type="EMBL" id="CUS23798.1"/>
    </source>
</evidence>
<protein>
    <submittedName>
        <fullName evidence="8">LAQU0S12e00254g1_1</fullName>
    </submittedName>
</protein>
<feature type="transmembrane region" description="Helical" evidence="6">
    <location>
        <begin position="408"/>
        <end position="437"/>
    </location>
</feature>
<keyword evidence="9" id="KW-1185">Reference proteome</keyword>
<feature type="transmembrane region" description="Helical" evidence="6">
    <location>
        <begin position="276"/>
        <end position="297"/>
    </location>
</feature>
<feature type="transmembrane region" description="Helical" evidence="6">
    <location>
        <begin position="381"/>
        <end position="402"/>
    </location>
</feature>
<feature type="transmembrane region" description="Helical" evidence="6">
    <location>
        <begin position="525"/>
        <end position="542"/>
    </location>
</feature>
<evidence type="ECO:0000256" key="6">
    <source>
        <dbReference type="SAM" id="Phobius"/>
    </source>
</evidence>
<reference evidence="9" key="1">
    <citation type="submission" date="2015-10" db="EMBL/GenBank/DDBJ databases">
        <authorList>
            <person name="Devillers H."/>
        </authorList>
    </citation>
    <scope>NUCLEOTIDE SEQUENCE [LARGE SCALE GENOMIC DNA]</scope>
</reference>
<evidence type="ECO:0000256" key="1">
    <source>
        <dbReference type="ARBA" id="ARBA00004141"/>
    </source>
</evidence>
<dbReference type="PANTHER" id="PTHR23501">
    <property type="entry name" value="MAJOR FACILITATOR SUPERFAMILY"/>
    <property type="match status" value="1"/>
</dbReference>
<dbReference type="OrthoDB" id="6770063at2759"/>
<evidence type="ECO:0000256" key="3">
    <source>
        <dbReference type="ARBA" id="ARBA00022692"/>
    </source>
</evidence>
<dbReference type="GO" id="GO:0000329">
    <property type="term" value="C:fungal-type vacuole membrane"/>
    <property type="evidence" value="ECO:0007669"/>
    <property type="project" value="TreeGrafter"/>
</dbReference>
<feature type="transmembrane region" description="Helical" evidence="6">
    <location>
        <begin position="79"/>
        <end position="98"/>
    </location>
</feature>